<evidence type="ECO:0000313" key="1">
    <source>
        <dbReference type="EMBL" id="KAI8540563.1"/>
    </source>
</evidence>
<gene>
    <name evidence="1" type="ORF">RHMOL_Rhmol09G0272800</name>
</gene>
<name>A0ACC0MJQ3_RHOML</name>
<protein>
    <submittedName>
        <fullName evidence="1">Uncharacterized protein</fullName>
    </submittedName>
</protein>
<comment type="caution">
    <text evidence="1">The sequence shown here is derived from an EMBL/GenBank/DDBJ whole genome shotgun (WGS) entry which is preliminary data.</text>
</comment>
<evidence type="ECO:0000313" key="2">
    <source>
        <dbReference type="Proteomes" id="UP001062846"/>
    </source>
</evidence>
<dbReference type="Proteomes" id="UP001062846">
    <property type="component" value="Chromosome 9"/>
</dbReference>
<dbReference type="EMBL" id="CM046396">
    <property type="protein sequence ID" value="KAI8540563.1"/>
    <property type="molecule type" value="Genomic_DNA"/>
</dbReference>
<proteinExistence type="predicted"/>
<reference evidence="1" key="1">
    <citation type="submission" date="2022-02" db="EMBL/GenBank/DDBJ databases">
        <title>Plant Genome Project.</title>
        <authorList>
            <person name="Zhang R.-G."/>
        </authorList>
    </citation>
    <scope>NUCLEOTIDE SEQUENCE</scope>
    <source>
        <strain evidence="1">AT1</strain>
    </source>
</reference>
<accession>A0ACC0MJQ3</accession>
<sequence length="462" mass="52557">MDSKQSTITVIMFPWLAHGHISPFLELAKKLSTRNFKIYLCSTPVNLTSIKSKLTETKYSASIELVELPLPTDNLPAESHTTKGLPLHLMPTLKQAFDSAQEDFSKLLKKLEPDLLIYDFLQPWAPDLASSYNIPAVDFITSSATMTAYMQHHYLYRVPEWEFKSIYFREYDHVDRSHLLNPPLNLNKDKTRCFDCLEKSNDVVLIKSFKEVEGKYIEYLSKMVGKKVVPLPLVQDCANEGDDDFGFIEWLDKKEKSSTVFVSFGTEYYLSDNEMEEIALGLELSGVNFMWVLRFPKGEKENTTTSVEKALPEGFLERVGDRGMVVDGWACQVKILQHPSIGGFVSHCGWSSVMEGMRYGKPFIAIPMHLDQPVNARLVEEVGVGMEVVRDEKGRVDRERVAKVIKKVVVECDGEGVRKKARELSQVLGIKGEEDIDVVVEELVKLFMKKKKMMMMRSNGSI</sequence>
<organism evidence="1 2">
    <name type="scientific">Rhododendron molle</name>
    <name type="common">Chinese azalea</name>
    <name type="synonym">Azalea mollis</name>
    <dbReference type="NCBI Taxonomy" id="49168"/>
    <lineage>
        <taxon>Eukaryota</taxon>
        <taxon>Viridiplantae</taxon>
        <taxon>Streptophyta</taxon>
        <taxon>Embryophyta</taxon>
        <taxon>Tracheophyta</taxon>
        <taxon>Spermatophyta</taxon>
        <taxon>Magnoliopsida</taxon>
        <taxon>eudicotyledons</taxon>
        <taxon>Gunneridae</taxon>
        <taxon>Pentapetalae</taxon>
        <taxon>asterids</taxon>
        <taxon>Ericales</taxon>
        <taxon>Ericaceae</taxon>
        <taxon>Ericoideae</taxon>
        <taxon>Rhodoreae</taxon>
        <taxon>Rhododendron</taxon>
    </lineage>
</organism>
<keyword evidence="2" id="KW-1185">Reference proteome</keyword>